<dbReference type="VEuPathDB" id="FungiDB:CAGL0J00715g"/>
<dbReference type="GO" id="GO:0016020">
    <property type="term" value="C:membrane"/>
    <property type="evidence" value="ECO:0007669"/>
    <property type="project" value="InterPro"/>
</dbReference>
<gene>
    <name evidence="4" type="ORF">AO440_002823</name>
</gene>
<dbReference type="OrthoDB" id="25896at2759"/>
<dbReference type="GO" id="GO:0007165">
    <property type="term" value="P:signal transduction"/>
    <property type="evidence" value="ECO:0007669"/>
    <property type="project" value="InterPro"/>
</dbReference>
<sequence>MEILLYDVSDNPTPRCLDNTARITVMGEHGSGKTTLITRWLRNMFIQVDQGDYDIYTTHVARQNIHQYDHEINAALSKTKSEMLAKNPSDENIAPAMTRASSYKNRHPLKVQILDAEPVEIGEYSDLRNMQIEQSDAFILCFDCADSNAVDELRGYKRKIDSIRGNALIMLCCTKVDLSAERVFGIEETQDILEKLNISPSDYYEVSSKHAIGTERLLYRTLAHIEDCKTSERIDMVKNSIATSEEEKSSTDSVSTETLKEDEKKTRGRLLHPRAIRKLSHNDSPAQQQCCCIM</sequence>
<dbReference type="Gene3D" id="3.40.50.300">
    <property type="entry name" value="P-loop containing nucleotide triphosphate hydrolases"/>
    <property type="match status" value="1"/>
</dbReference>
<dbReference type="PANTHER" id="PTHR24070">
    <property type="entry name" value="RAS, DI-RAS, AND RHEB FAMILY MEMBERS OF SMALL GTPASE SUPERFAMILY"/>
    <property type="match status" value="1"/>
</dbReference>
<evidence type="ECO:0000256" key="2">
    <source>
        <dbReference type="ARBA" id="ARBA00023134"/>
    </source>
</evidence>
<dbReference type="VEuPathDB" id="FungiDB:GWK60_J00605"/>
<dbReference type="VEuPathDB" id="FungiDB:GVI51_J00605"/>
<comment type="caution">
    <text evidence="4">The sequence shown here is derived from an EMBL/GenBank/DDBJ whole genome shotgun (WGS) entry which is preliminary data.</text>
</comment>
<reference evidence="4 5" key="1">
    <citation type="submission" date="2015-10" db="EMBL/GenBank/DDBJ databases">
        <title>Draft genomes sequences of Candida glabrata isolates 1A, 1B, 2A, 2B, 3A and 3B.</title>
        <authorList>
            <person name="Haavelsrud O.E."/>
            <person name="Gaustad P."/>
        </authorList>
    </citation>
    <scope>NUCLEOTIDE SEQUENCE [LARGE SCALE GENOMIC DNA]</scope>
    <source>
        <strain evidence="4">910700640</strain>
    </source>
</reference>
<keyword evidence="2" id="KW-0342">GTP-binding</keyword>
<dbReference type="EMBL" id="LLZZ01000159">
    <property type="protein sequence ID" value="KTA97536.1"/>
    <property type="molecule type" value="Genomic_DNA"/>
</dbReference>
<dbReference type="PROSITE" id="PS51419">
    <property type="entry name" value="RAB"/>
    <property type="match status" value="1"/>
</dbReference>
<dbReference type="Pfam" id="PF00071">
    <property type="entry name" value="Ras"/>
    <property type="match status" value="1"/>
</dbReference>
<dbReference type="AlphaFoldDB" id="A0A0W0DP87"/>
<dbReference type="InterPro" id="IPR020849">
    <property type="entry name" value="Small_GTPase_Ras-type"/>
</dbReference>
<protein>
    <submittedName>
        <fullName evidence="4">Uncharacterized protein</fullName>
    </submittedName>
</protein>
<feature type="region of interest" description="Disordered" evidence="3">
    <location>
        <begin position="240"/>
        <end position="267"/>
    </location>
</feature>
<evidence type="ECO:0000313" key="4">
    <source>
        <dbReference type="EMBL" id="KTA97536.1"/>
    </source>
</evidence>
<dbReference type="InterPro" id="IPR001806">
    <property type="entry name" value="Small_GTPase"/>
</dbReference>
<organism evidence="4 5">
    <name type="scientific">Candida glabrata</name>
    <name type="common">Yeast</name>
    <name type="synonym">Torulopsis glabrata</name>
    <dbReference type="NCBI Taxonomy" id="5478"/>
    <lineage>
        <taxon>Eukaryota</taxon>
        <taxon>Fungi</taxon>
        <taxon>Dikarya</taxon>
        <taxon>Ascomycota</taxon>
        <taxon>Saccharomycotina</taxon>
        <taxon>Saccharomycetes</taxon>
        <taxon>Saccharomycetales</taxon>
        <taxon>Saccharomycetaceae</taxon>
        <taxon>Nakaseomyces</taxon>
    </lineage>
</organism>
<evidence type="ECO:0000256" key="1">
    <source>
        <dbReference type="ARBA" id="ARBA00022741"/>
    </source>
</evidence>
<evidence type="ECO:0000313" key="5">
    <source>
        <dbReference type="Proteomes" id="UP000054886"/>
    </source>
</evidence>
<name>A0A0W0DP87_CANGB</name>
<accession>A0A0W0DP87</accession>
<keyword evidence="1" id="KW-0547">Nucleotide-binding</keyword>
<dbReference type="PROSITE" id="PS51421">
    <property type="entry name" value="RAS"/>
    <property type="match status" value="1"/>
</dbReference>
<dbReference type="GO" id="GO:0005525">
    <property type="term" value="F:GTP binding"/>
    <property type="evidence" value="ECO:0007669"/>
    <property type="project" value="UniProtKB-KW"/>
</dbReference>
<dbReference type="VEuPathDB" id="FungiDB:B1J91_J00715g"/>
<dbReference type="InterPro" id="IPR027417">
    <property type="entry name" value="P-loop_NTPase"/>
</dbReference>
<evidence type="ECO:0000256" key="3">
    <source>
        <dbReference type="SAM" id="MobiDB-lite"/>
    </source>
</evidence>
<dbReference type="GO" id="GO:0003924">
    <property type="term" value="F:GTPase activity"/>
    <property type="evidence" value="ECO:0007669"/>
    <property type="project" value="InterPro"/>
</dbReference>
<dbReference type="Proteomes" id="UP000054886">
    <property type="component" value="Unassembled WGS sequence"/>
</dbReference>
<proteinExistence type="predicted"/>
<dbReference type="SUPFAM" id="SSF52540">
    <property type="entry name" value="P-loop containing nucleoside triphosphate hydrolases"/>
    <property type="match status" value="1"/>
</dbReference>